<keyword evidence="3" id="KW-1185">Reference proteome</keyword>
<dbReference type="InterPro" id="IPR026960">
    <property type="entry name" value="RVT-Znf"/>
</dbReference>
<dbReference type="InterPro" id="IPR043502">
    <property type="entry name" value="DNA/RNA_pol_sf"/>
</dbReference>
<organism evidence="2 3">
    <name type="scientific">Linum trigynum</name>
    <dbReference type="NCBI Taxonomy" id="586398"/>
    <lineage>
        <taxon>Eukaryota</taxon>
        <taxon>Viridiplantae</taxon>
        <taxon>Streptophyta</taxon>
        <taxon>Embryophyta</taxon>
        <taxon>Tracheophyta</taxon>
        <taxon>Spermatophyta</taxon>
        <taxon>Magnoliopsida</taxon>
        <taxon>eudicotyledons</taxon>
        <taxon>Gunneridae</taxon>
        <taxon>Pentapetalae</taxon>
        <taxon>rosids</taxon>
        <taxon>fabids</taxon>
        <taxon>Malpighiales</taxon>
        <taxon>Linaceae</taxon>
        <taxon>Linum</taxon>
    </lineage>
</organism>
<dbReference type="PANTHER" id="PTHR33116">
    <property type="entry name" value="REVERSE TRANSCRIPTASE ZINC-BINDING DOMAIN-CONTAINING PROTEIN-RELATED-RELATED"/>
    <property type="match status" value="1"/>
</dbReference>
<dbReference type="CDD" id="cd01650">
    <property type="entry name" value="RT_nLTR_like"/>
    <property type="match status" value="1"/>
</dbReference>
<dbReference type="GO" id="GO:0004523">
    <property type="term" value="F:RNA-DNA hybrid ribonuclease activity"/>
    <property type="evidence" value="ECO:0007669"/>
    <property type="project" value="InterPro"/>
</dbReference>
<dbReference type="PANTHER" id="PTHR33116:SF86">
    <property type="entry name" value="REVERSE TRANSCRIPTASE DOMAIN-CONTAINING PROTEIN"/>
    <property type="match status" value="1"/>
</dbReference>
<feature type="domain" description="Reverse transcriptase" evidence="1">
    <location>
        <begin position="170"/>
        <end position="440"/>
    </location>
</feature>
<protein>
    <recommendedName>
        <fullName evidence="1">Reverse transcriptase domain-containing protein</fullName>
    </recommendedName>
</protein>
<dbReference type="SUPFAM" id="SSF56672">
    <property type="entry name" value="DNA/RNA polymerases"/>
    <property type="match status" value="1"/>
</dbReference>
<dbReference type="InterPro" id="IPR000477">
    <property type="entry name" value="RT_dom"/>
</dbReference>
<dbReference type="PROSITE" id="PS50878">
    <property type="entry name" value="RT_POL"/>
    <property type="match status" value="1"/>
</dbReference>
<dbReference type="Pfam" id="PF00078">
    <property type="entry name" value="RVT_1"/>
    <property type="match status" value="1"/>
</dbReference>
<evidence type="ECO:0000313" key="3">
    <source>
        <dbReference type="Proteomes" id="UP001497516"/>
    </source>
</evidence>
<dbReference type="Proteomes" id="UP001497516">
    <property type="component" value="Chromosome 10"/>
</dbReference>
<dbReference type="Pfam" id="PF13456">
    <property type="entry name" value="RVT_3"/>
    <property type="match status" value="1"/>
</dbReference>
<evidence type="ECO:0000313" key="2">
    <source>
        <dbReference type="EMBL" id="CAL1363180.1"/>
    </source>
</evidence>
<gene>
    <name evidence="2" type="ORF">LTRI10_LOCUS9804</name>
</gene>
<reference evidence="2 3" key="1">
    <citation type="submission" date="2024-04" db="EMBL/GenBank/DDBJ databases">
        <authorList>
            <person name="Fracassetti M."/>
        </authorList>
    </citation>
    <scope>NUCLEOTIDE SEQUENCE [LARGE SCALE GENOMIC DNA]</scope>
</reference>
<proteinExistence type="predicted"/>
<name>A0AAV2D161_9ROSI</name>
<accession>A0AAV2D161</accession>
<sequence>MKAVHPINWHEVTALETELSRQWEAEEMYWQQKSRVWWLKRGDQNTSYFHTVTRTRRKRNFVPGLYNDDGEWITDEKGKADIAINFYQSLFTSESQVEDMVERVAELPIAPNVTPEMNVALTAEVSPQEIRKMVFAMGSKQAPGSDGFTGKFFKAFWEIVGESVVAAVGSFFTTSKLLRSFNHTWLTLIPKVEQVESMRQLRPISLCQFVYKIITKIMAERLAGILPLIVSEGQNAFIRERQIVDNILIGHELMHYLKIKTRGKKGYMALKVDMEKAYDRVEWSFLLTVLEKMGFSSIWRGWIRECLQSTSFSVLVNGSPSGFFAPSRGLRQGDPLSPLLFVLCTEGFAALLRKAISDGRLAGVKVAPRAPRISHLFFADDSYLFLRGSLQECENMIEVLNEYEELSGQRVNLEKSAVCFSKNISLPDQEFLAAILGVGAVGIQDKYLGLPTLIARSKTATFRYLEEKLLERLQGWKRRTLSTAAKETLIKSIALALPLHVMSCFCLPLSLCRLLDKHVARFWWGVEEGRSRVRWVSWRNMCRSKHEGGMGFRRFEHFNQALLAKIGWRIINEPQSLLAQVYKGKYFPQGSFLSATARSRPSWGWQSILYGRQLLSAGLRWQIGNGQTAPLLDSNWITQLCPVPPVYNPRVLPEEGEIKVSAVICPGEGRWCEEKLMQWFDPPTCQAILAMPLPRQNIEDRLVWHATVDGIFSVKSAYHLAVRLDQLNGRWRSQVSWMDNASWIRLWEANIPPKLKIFAWQLLNRILPTTEALIERKIDVLARCPMCWASSETMEHLFLECPVARALWTQSNLDHLGEGLPRHTFPLFLKKLLAILHQPSQVMEIIAILWRIWRSRNWVVFDGKQFGIHALMRQYHQQIGEWLTLPKDPRRPSLAPPSTGMGGLGGAEGPVCRWDGAVRSGSHSAGGFVLLNERGETVWATGIQFPRLDDPMVAEVLTLREAISWCIMQDFVSMRFEGDAQIIIEKLCRADARDGRIGAILEEILQILKDYPGFIVRFVGRGSNSVARQALSLFPNTCRYFDFQA</sequence>
<dbReference type="GO" id="GO:0003676">
    <property type="term" value="F:nucleic acid binding"/>
    <property type="evidence" value="ECO:0007669"/>
    <property type="project" value="InterPro"/>
</dbReference>
<dbReference type="Pfam" id="PF13966">
    <property type="entry name" value="zf-RVT"/>
    <property type="match status" value="1"/>
</dbReference>
<dbReference type="InterPro" id="IPR002156">
    <property type="entry name" value="RNaseH_domain"/>
</dbReference>
<dbReference type="EMBL" id="OZ034814">
    <property type="protein sequence ID" value="CAL1363180.1"/>
    <property type="molecule type" value="Genomic_DNA"/>
</dbReference>
<evidence type="ECO:0000259" key="1">
    <source>
        <dbReference type="PROSITE" id="PS50878"/>
    </source>
</evidence>
<dbReference type="AlphaFoldDB" id="A0AAV2D161"/>